<evidence type="ECO:0000256" key="5">
    <source>
        <dbReference type="ARBA" id="ARBA00023136"/>
    </source>
</evidence>
<dbReference type="InterPro" id="IPR043428">
    <property type="entry name" value="LivM-like"/>
</dbReference>
<feature type="transmembrane region" description="Helical" evidence="6">
    <location>
        <begin position="144"/>
        <end position="161"/>
    </location>
</feature>
<dbReference type="Pfam" id="PF02653">
    <property type="entry name" value="BPD_transp_2"/>
    <property type="match status" value="1"/>
</dbReference>
<accession>A0ABX7S8L5</accession>
<feature type="transmembrane region" description="Helical" evidence="6">
    <location>
        <begin position="195"/>
        <end position="220"/>
    </location>
</feature>
<dbReference type="InterPro" id="IPR001851">
    <property type="entry name" value="ABC_transp_permease"/>
</dbReference>
<comment type="subcellular location">
    <subcellularLocation>
        <location evidence="1">Cell membrane</location>
        <topology evidence="1">Multi-pass membrane protein</topology>
    </subcellularLocation>
</comment>
<dbReference type="Proteomes" id="UP000671862">
    <property type="component" value="Chromosome"/>
</dbReference>
<gene>
    <name evidence="8" type="ORF">JYK00_06795</name>
</gene>
<dbReference type="InterPro" id="IPR029058">
    <property type="entry name" value="AB_hydrolase_fold"/>
</dbReference>
<dbReference type="EMBL" id="CP071446">
    <property type="protein sequence ID" value="QTA38938.1"/>
    <property type="molecule type" value="Genomic_DNA"/>
</dbReference>
<dbReference type="Pfam" id="PF00561">
    <property type="entry name" value="Abhydrolase_1"/>
    <property type="match status" value="1"/>
</dbReference>
<keyword evidence="5 6" id="KW-0472">Membrane</keyword>
<evidence type="ECO:0000256" key="6">
    <source>
        <dbReference type="SAM" id="Phobius"/>
    </source>
</evidence>
<sequence>MVWILILLILPVLLLKLTFVLTIITLVMIYSIAAIGLNLIMGYVGQISIGHAAFMSIGAYTSAIFVLRFDVPILVGVILGTLLSFIFGIILGFPALRLSGFYLAIATMGFGIAVEQIMGAWENVTGGHIGIRNIPFYDFANNDLLKYYFVFAILFISYYIFDSLINGKYGRAWKTIRENEKAAVAMGINLSKYKVLGFAIGSAFSGLAGALYAHVVGYISPADFGLAKSLDLLTIVVIGGLGLNFGPFFGSIIYTGLPFFLSRTEISLSIVFGSLLIVVVLFMPRGIGYYVYLLELKYLSKISAWIRRGRKMRGKLIKTRIGNIHYLESGQGENNILFVHGNFASSLWYKELMNLLPENYKAFALDLPNFGYSDPIDNISIHSYAEALNAFVEAVNLDKFILVGHSLGGAVVIDYLINYSEKVEKLILVDPAPIDGLKTPEESYPILELYRNNPELLKKAIKAIAPTYTNDNFFDEAVSDALRMNPKCFTENARALEKINYTKEVKKINTPVTVIWGDKDIILSKEQMEKTSKAFKNGKLITLSGIGHSPILEAPDRVLNVVIQ</sequence>
<feature type="transmembrane region" description="Helical" evidence="6">
    <location>
        <begin position="266"/>
        <end position="283"/>
    </location>
</feature>
<dbReference type="SUPFAM" id="SSF53474">
    <property type="entry name" value="alpha/beta-Hydrolases"/>
    <property type="match status" value="1"/>
</dbReference>
<proteinExistence type="predicted"/>
<organism evidence="8 9">
    <name type="scientific">Thermosipho ferrireducens</name>
    <dbReference type="NCBI Taxonomy" id="2571116"/>
    <lineage>
        <taxon>Bacteria</taxon>
        <taxon>Thermotogati</taxon>
        <taxon>Thermotogota</taxon>
        <taxon>Thermotogae</taxon>
        <taxon>Thermotogales</taxon>
        <taxon>Fervidobacteriaceae</taxon>
        <taxon>Thermosipho</taxon>
    </lineage>
</organism>
<name>A0ABX7S8L5_9BACT</name>
<protein>
    <submittedName>
        <fullName evidence="8">Alpha/beta fold hydrolase</fullName>
    </submittedName>
</protein>
<keyword evidence="8" id="KW-0378">Hydrolase</keyword>
<evidence type="ECO:0000313" key="9">
    <source>
        <dbReference type="Proteomes" id="UP000671862"/>
    </source>
</evidence>
<reference evidence="8 9" key="1">
    <citation type="submission" date="2021-03" db="EMBL/GenBank/DDBJ databases">
        <title>Thermosipho ferrireducens sp.nov., an anaerobic thermophilic iron-reducing bacterium isolated from a deep-sea hydrothermal sulfide deposits.</title>
        <authorList>
            <person name="Zeng X."/>
            <person name="Chen Y."/>
            <person name="Shao Z."/>
        </authorList>
    </citation>
    <scope>NUCLEOTIDE SEQUENCE [LARGE SCALE GENOMIC DNA]</scope>
    <source>
        <strain evidence="8 9">JL129W03</strain>
    </source>
</reference>
<evidence type="ECO:0000313" key="8">
    <source>
        <dbReference type="EMBL" id="QTA38938.1"/>
    </source>
</evidence>
<keyword evidence="3 6" id="KW-0812">Transmembrane</keyword>
<feature type="transmembrane region" description="Helical" evidence="6">
    <location>
        <begin position="232"/>
        <end position="254"/>
    </location>
</feature>
<evidence type="ECO:0000259" key="7">
    <source>
        <dbReference type="Pfam" id="PF00561"/>
    </source>
</evidence>
<keyword evidence="4 6" id="KW-1133">Transmembrane helix</keyword>
<dbReference type="PANTHER" id="PTHR30482:SF10">
    <property type="entry name" value="HIGH-AFFINITY BRANCHED-CHAIN AMINO ACID TRANSPORT PROTEIN BRAE"/>
    <property type="match status" value="1"/>
</dbReference>
<evidence type="ECO:0000256" key="2">
    <source>
        <dbReference type="ARBA" id="ARBA00022475"/>
    </source>
</evidence>
<dbReference type="CDD" id="cd06581">
    <property type="entry name" value="TM_PBP1_LivM_like"/>
    <property type="match status" value="1"/>
</dbReference>
<dbReference type="Gene3D" id="3.40.50.1820">
    <property type="entry name" value="alpha/beta hydrolase"/>
    <property type="match status" value="1"/>
</dbReference>
<feature type="domain" description="AB hydrolase-1" evidence="7">
    <location>
        <begin position="335"/>
        <end position="555"/>
    </location>
</feature>
<dbReference type="PANTHER" id="PTHR30482">
    <property type="entry name" value="HIGH-AFFINITY BRANCHED-CHAIN AMINO ACID TRANSPORT SYSTEM PERMEASE"/>
    <property type="match status" value="1"/>
</dbReference>
<dbReference type="GO" id="GO:0016787">
    <property type="term" value="F:hydrolase activity"/>
    <property type="evidence" value="ECO:0007669"/>
    <property type="project" value="UniProtKB-KW"/>
</dbReference>
<dbReference type="InterPro" id="IPR000073">
    <property type="entry name" value="AB_hydrolase_1"/>
</dbReference>
<evidence type="ECO:0000256" key="4">
    <source>
        <dbReference type="ARBA" id="ARBA00022989"/>
    </source>
</evidence>
<evidence type="ECO:0000256" key="1">
    <source>
        <dbReference type="ARBA" id="ARBA00004651"/>
    </source>
</evidence>
<keyword evidence="9" id="KW-1185">Reference proteome</keyword>
<feature type="transmembrane region" description="Helical" evidence="6">
    <location>
        <begin position="73"/>
        <end position="93"/>
    </location>
</feature>
<feature type="transmembrane region" description="Helical" evidence="6">
    <location>
        <begin position="6"/>
        <end position="37"/>
    </location>
</feature>
<evidence type="ECO:0000256" key="3">
    <source>
        <dbReference type="ARBA" id="ARBA00022692"/>
    </source>
</evidence>
<dbReference type="PRINTS" id="PR00111">
    <property type="entry name" value="ABHYDROLASE"/>
</dbReference>
<feature type="transmembrane region" description="Helical" evidence="6">
    <location>
        <begin position="100"/>
        <end position="121"/>
    </location>
</feature>
<keyword evidence="2" id="KW-1003">Cell membrane</keyword>